<dbReference type="PRINTS" id="PR00598">
    <property type="entry name" value="HTHMARR"/>
</dbReference>
<evidence type="ECO:0000313" key="3">
    <source>
        <dbReference type="Proteomes" id="UP001589834"/>
    </source>
</evidence>
<comment type="caution">
    <text evidence="2">The sequence shown here is derived from an EMBL/GenBank/DDBJ whole genome shotgun (WGS) entry which is preliminary data.</text>
</comment>
<dbReference type="SUPFAM" id="SSF46785">
    <property type="entry name" value="Winged helix' DNA-binding domain"/>
    <property type="match status" value="1"/>
</dbReference>
<evidence type="ECO:0000259" key="1">
    <source>
        <dbReference type="PROSITE" id="PS50995"/>
    </source>
</evidence>
<dbReference type="RefSeq" id="WP_377478882.1">
    <property type="nucleotide sequence ID" value="NZ_JBHLTN010000002.1"/>
</dbReference>
<dbReference type="Gene3D" id="1.10.10.10">
    <property type="entry name" value="Winged helix-like DNA-binding domain superfamily/Winged helix DNA-binding domain"/>
    <property type="match status" value="1"/>
</dbReference>
<dbReference type="Pfam" id="PF01047">
    <property type="entry name" value="MarR"/>
    <property type="match status" value="1"/>
</dbReference>
<dbReference type="InterPro" id="IPR000835">
    <property type="entry name" value="HTH_MarR-typ"/>
</dbReference>
<evidence type="ECO:0000313" key="2">
    <source>
        <dbReference type="EMBL" id="MFC0591197.1"/>
    </source>
</evidence>
<gene>
    <name evidence="2" type="ORF">ACFFGG_01385</name>
</gene>
<dbReference type="Proteomes" id="UP001589834">
    <property type="component" value="Unassembled WGS sequence"/>
</dbReference>
<protein>
    <submittedName>
        <fullName evidence="2">MarR family winged helix-turn-helix transcriptional regulator</fullName>
    </submittedName>
</protein>
<proteinExistence type="predicted"/>
<keyword evidence="3" id="KW-1185">Reference proteome</keyword>
<dbReference type="PROSITE" id="PS50995">
    <property type="entry name" value="HTH_MARR_2"/>
    <property type="match status" value="1"/>
</dbReference>
<name>A0ABV6PN11_9BURK</name>
<dbReference type="InterPro" id="IPR039422">
    <property type="entry name" value="MarR/SlyA-like"/>
</dbReference>
<dbReference type="InterPro" id="IPR036390">
    <property type="entry name" value="WH_DNA-bd_sf"/>
</dbReference>
<dbReference type="PANTHER" id="PTHR33164:SF95">
    <property type="entry name" value="TRANSCRIPTIONAL REGULATOR"/>
    <property type="match status" value="1"/>
</dbReference>
<accession>A0ABV6PN11</accession>
<sequence length="152" mass="16644">MNPASPVNASADYHVTDQVGHLLRRAYQRHTAIFQSVVPASQLSAAQFVVLCVVRERPGATIAEIAQASAMDEPSVRGLVERLKWTDWVSVAHEPGDKRHATVTLTEQGKRTLGETLPHAQQITELTFGDLSAEERQQLIRLLRRISGAAAA</sequence>
<dbReference type="SMART" id="SM00347">
    <property type="entry name" value="HTH_MARR"/>
    <property type="match status" value="1"/>
</dbReference>
<dbReference type="EMBL" id="JBHLTN010000002">
    <property type="protein sequence ID" value="MFC0591197.1"/>
    <property type="molecule type" value="Genomic_DNA"/>
</dbReference>
<reference evidence="2 3" key="1">
    <citation type="submission" date="2024-09" db="EMBL/GenBank/DDBJ databases">
        <authorList>
            <person name="Sun Q."/>
            <person name="Mori K."/>
        </authorList>
    </citation>
    <scope>NUCLEOTIDE SEQUENCE [LARGE SCALE GENOMIC DNA]</scope>
    <source>
        <strain evidence="2 3">NCAIM B.02336</strain>
    </source>
</reference>
<feature type="domain" description="HTH marR-type" evidence="1">
    <location>
        <begin position="16"/>
        <end position="148"/>
    </location>
</feature>
<dbReference type="InterPro" id="IPR036388">
    <property type="entry name" value="WH-like_DNA-bd_sf"/>
</dbReference>
<dbReference type="PANTHER" id="PTHR33164">
    <property type="entry name" value="TRANSCRIPTIONAL REGULATOR, MARR FAMILY"/>
    <property type="match status" value="1"/>
</dbReference>
<organism evidence="2 3">
    <name type="scientific">Ottowia pentelensis</name>
    <dbReference type="NCBI Taxonomy" id="511108"/>
    <lineage>
        <taxon>Bacteria</taxon>
        <taxon>Pseudomonadati</taxon>
        <taxon>Pseudomonadota</taxon>
        <taxon>Betaproteobacteria</taxon>
        <taxon>Burkholderiales</taxon>
        <taxon>Comamonadaceae</taxon>
        <taxon>Ottowia</taxon>
    </lineage>
</organism>